<gene>
    <name evidence="2" type="ORF">J2Z77_007467</name>
</gene>
<keyword evidence="3" id="KW-1185">Reference proteome</keyword>
<accession>A0ABS4LHM5</accession>
<dbReference type="RefSeq" id="WP_189967469.1">
    <property type="nucleotide sequence ID" value="NZ_BMVL01000004.1"/>
</dbReference>
<dbReference type="CDD" id="cd00657">
    <property type="entry name" value="Ferritin_like"/>
    <property type="match status" value="1"/>
</dbReference>
<evidence type="ECO:0000256" key="1">
    <source>
        <dbReference type="SAM" id="MobiDB-lite"/>
    </source>
</evidence>
<organism evidence="2 3">
    <name type="scientific">Streptomyces avidinii</name>
    <dbReference type="NCBI Taxonomy" id="1895"/>
    <lineage>
        <taxon>Bacteria</taxon>
        <taxon>Bacillati</taxon>
        <taxon>Actinomycetota</taxon>
        <taxon>Actinomycetes</taxon>
        <taxon>Kitasatosporales</taxon>
        <taxon>Streptomycetaceae</taxon>
        <taxon>Streptomyces</taxon>
    </lineage>
</organism>
<name>A0ABS4LHM5_STRAV</name>
<dbReference type="InterPro" id="IPR012348">
    <property type="entry name" value="RNR-like"/>
</dbReference>
<dbReference type="EMBL" id="JAGGLQ010000026">
    <property type="protein sequence ID" value="MBP2041607.1"/>
    <property type="molecule type" value="Genomic_DNA"/>
</dbReference>
<reference evidence="2 3" key="1">
    <citation type="submission" date="2021-03" db="EMBL/GenBank/DDBJ databases">
        <title>Genomic Encyclopedia of Type Strains, Phase IV (KMG-IV): sequencing the most valuable type-strain genomes for metagenomic binning, comparative biology and taxonomic classification.</title>
        <authorList>
            <person name="Goeker M."/>
        </authorList>
    </citation>
    <scope>NUCLEOTIDE SEQUENCE [LARGE SCALE GENOMIC DNA]</scope>
    <source>
        <strain evidence="2 3">DSM 40526</strain>
    </source>
</reference>
<evidence type="ECO:0008006" key="4">
    <source>
        <dbReference type="Google" id="ProtNLM"/>
    </source>
</evidence>
<dbReference type="Proteomes" id="UP001519310">
    <property type="component" value="Unassembled WGS sequence"/>
</dbReference>
<sequence>MINREYEAWVRDFEAERERRATVGDPAWTRGAALDPALVRSLQRFQVGEDGDGSALIGKAERAGDPVYAAAVRLFVAEEQNHARMLALLLTAGGAGTLSGHWSDAVFVRLRRLLGLRVELLVLMVAEVVALRYYRAVRDGAPDPLTAEVAGRILADEERHVPFHCRRLREGLSPLPAPVRRCATAAWRALLAGAAVVVAADHGPALRHLGVGRREFTADVIRSSGPLAGAMRTGPGRSPAPAPDESSPVGA</sequence>
<protein>
    <recommendedName>
        <fullName evidence="4">Ferritin-like domain-containing protein</fullName>
    </recommendedName>
</protein>
<comment type="caution">
    <text evidence="2">The sequence shown here is derived from an EMBL/GenBank/DDBJ whole genome shotgun (WGS) entry which is preliminary data.</text>
</comment>
<dbReference type="InterPro" id="IPR009078">
    <property type="entry name" value="Ferritin-like_SF"/>
</dbReference>
<proteinExistence type="predicted"/>
<dbReference type="SUPFAM" id="SSF47240">
    <property type="entry name" value="Ferritin-like"/>
    <property type="match status" value="1"/>
</dbReference>
<dbReference type="Gene3D" id="1.10.620.20">
    <property type="entry name" value="Ribonucleotide Reductase, subunit A"/>
    <property type="match status" value="1"/>
</dbReference>
<evidence type="ECO:0000313" key="3">
    <source>
        <dbReference type="Proteomes" id="UP001519310"/>
    </source>
</evidence>
<evidence type="ECO:0000313" key="2">
    <source>
        <dbReference type="EMBL" id="MBP2041607.1"/>
    </source>
</evidence>
<feature type="region of interest" description="Disordered" evidence="1">
    <location>
        <begin position="226"/>
        <end position="251"/>
    </location>
</feature>